<evidence type="ECO:0000259" key="2">
    <source>
        <dbReference type="Pfam" id="PF21347"/>
    </source>
</evidence>
<dbReference type="RefSeq" id="WP_119051337.1">
    <property type="nucleotide sequence ID" value="NZ_CP032157.1"/>
</dbReference>
<evidence type="ECO:0000313" key="3">
    <source>
        <dbReference type="EMBL" id="AXY75456.1"/>
    </source>
</evidence>
<organism evidence="3 4">
    <name type="scientific">Paraflavitalea soli</name>
    <dbReference type="NCBI Taxonomy" id="2315862"/>
    <lineage>
        <taxon>Bacteria</taxon>
        <taxon>Pseudomonadati</taxon>
        <taxon>Bacteroidota</taxon>
        <taxon>Chitinophagia</taxon>
        <taxon>Chitinophagales</taxon>
        <taxon>Chitinophagaceae</taxon>
        <taxon>Paraflavitalea</taxon>
    </lineage>
</organism>
<dbReference type="Gene3D" id="2.40.360.20">
    <property type="match status" value="1"/>
</dbReference>
<dbReference type="EMBL" id="CP032157">
    <property type="protein sequence ID" value="AXY75456.1"/>
    <property type="molecule type" value="Genomic_DNA"/>
</dbReference>
<dbReference type="AlphaFoldDB" id="A0A3B7MR61"/>
<accession>A0A3B7MR61</accession>
<dbReference type="OrthoDB" id="665223at2"/>
<dbReference type="Pfam" id="PF21347">
    <property type="entry name" value="DUF3108_like"/>
    <property type="match status" value="1"/>
</dbReference>
<evidence type="ECO:0000256" key="1">
    <source>
        <dbReference type="SAM" id="SignalP"/>
    </source>
</evidence>
<feature type="domain" description="DUF3108" evidence="2">
    <location>
        <begin position="33"/>
        <end position="214"/>
    </location>
</feature>
<protein>
    <recommendedName>
        <fullName evidence="2">DUF3108 domain-containing protein</fullName>
    </recommendedName>
</protein>
<proteinExistence type="predicted"/>
<gene>
    <name evidence="3" type="ORF">D3H65_16360</name>
</gene>
<keyword evidence="4" id="KW-1185">Reference proteome</keyword>
<dbReference type="Proteomes" id="UP000263900">
    <property type="component" value="Chromosome"/>
</dbReference>
<feature type="signal peptide" evidence="1">
    <location>
        <begin position="1"/>
        <end position="20"/>
    </location>
</feature>
<keyword evidence="1" id="KW-0732">Signal</keyword>
<reference evidence="3 4" key="1">
    <citation type="submission" date="2018-09" db="EMBL/GenBank/DDBJ databases">
        <title>Genome sequencing of strain 6GH32-13.</title>
        <authorList>
            <person name="Weon H.-Y."/>
            <person name="Heo J."/>
            <person name="Kwon S.-W."/>
        </authorList>
    </citation>
    <scope>NUCLEOTIDE SEQUENCE [LARGE SCALE GENOMIC DNA]</scope>
    <source>
        <strain evidence="3 4">5GH32-13</strain>
    </source>
</reference>
<name>A0A3B7MR61_9BACT</name>
<dbReference type="InterPro" id="IPR049279">
    <property type="entry name" value="DUF3108-like"/>
</dbReference>
<dbReference type="KEGG" id="pseg:D3H65_16360"/>
<evidence type="ECO:0000313" key="4">
    <source>
        <dbReference type="Proteomes" id="UP000263900"/>
    </source>
</evidence>
<feature type="chain" id="PRO_5017604074" description="DUF3108 domain-containing protein" evidence="1">
    <location>
        <begin position="21"/>
        <end position="226"/>
    </location>
</feature>
<sequence length="226" mass="24661">MKKTCLLALLTGVLATTTIAQDCKSYYYLQNNKTIEMTMYDKKGDDNGKQIYTVSDVQQSGGALTASLNSEMFNKKGKSLAKGKGTIQCKGGAMMVDMKMSLPAAQQEQFASTDAKADNIYMEYPSSMKEGDQLKDATMNLEINTNGMKQSVIMIVNERKVEGKESVTTTAGTWECYKISYKSKMTIKTMGIGIPVNIEGTEWFAPGFGIVKTQSKHGGTAITAIK</sequence>